<dbReference type="PANTHER" id="PTHR43611:SF3">
    <property type="entry name" value="FLAVIN MONONUCLEOTIDE HYDROLASE 1, CHLOROPLATIC"/>
    <property type="match status" value="1"/>
</dbReference>
<dbReference type="CDD" id="cd02603">
    <property type="entry name" value="HAD_sEH-N_like"/>
    <property type="match status" value="1"/>
</dbReference>
<dbReference type="SFLD" id="SFLDS00003">
    <property type="entry name" value="Haloacid_Dehalogenase"/>
    <property type="match status" value="1"/>
</dbReference>
<gene>
    <name evidence="1" type="ORF">ACFQ21_16250</name>
</gene>
<dbReference type="InterPro" id="IPR023198">
    <property type="entry name" value="PGP-like_dom2"/>
</dbReference>
<dbReference type="EMBL" id="JBHTKA010000007">
    <property type="protein sequence ID" value="MFD1000878.1"/>
    <property type="molecule type" value="Genomic_DNA"/>
</dbReference>
<organism evidence="1 2">
    <name type="scientific">Ohtaekwangia kribbensis</name>
    <dbReference type="NCBI Taxonomy" id="688913"/>
    <lineage>
        <taxon>Bacteria</taxon>
        <taxon>Pseudomonadati</taxon>
        <taxon>Bacteroidota</taxon>
        <taxon>Cytophagia</taxon>
        <taxon>Cytophagales</taxon>
        <taxon>Fulvivirgaceae</taxon>
        <taxon>Ohtaekwangia</taxon>
    </lineage>
</organism>
<sequence>MAQDSSIKNLIFDLGGVILDLSVERTLQSFADISGLKKERVKELFISSKGFLDYEKGEIEDGEFRSFVRDLYSVQTDDDALDASWNAMLLGIPQQKLDLLLSLKEKFNVYLLSNTNNIHLNYINDKIMTPVFGEASLDRYFHKAYYSHHMKKRKPDANIYEQVLDENNLKPHETLFLDDNADNIAGANALGIRTVHVVTPDHIIAYFNGK</sequence>
<dbReference type="Proteomes" id="UP001597112">
    <property type="component" value="Unassembled WGS sequence"/>
</dbReference>
<name>A0ABW3K4K3_9BACT</name>
<evidence type="ECO:0000313" key="2">
    <source>
        <dbReference type="Proteomes" id="UP001597112"/>
    </source>
</evidence>
<dbReference type="NCBIfam" id="TIGR01509">
    <property type="entry name" value="HAD-SF-IA-v3"/>
    <property type="match status" value="1"/>
</dbReference>
<dbReference type="RefSeq" id="WP_377580333.1">
    <property type="nucleotide sequence ID" value="NZ_JBHTKA010000007.1"/>
</dbReference>
<evidence type="ECO:0000313" key="1">
    <source>
        <dbReference type="EMBL" id="MFD1000878.1"/>
    </source>
</evidence>
<dbReference type="Gene3D" id="3.40.50.1000">
    <property type="entry name" value="HAD superfamily/HAD-like"/>
    <property type="match status" value="1"/>
</dbReference>
<dbReference type="Gene3D" id="1.10.150.240">
    <property type="entry name" value="Putative phosphatase, domain 2"/>
    <property type="match status" value="1"/>
</dbReference>
<reference evidence="2" key="1">
    <citation type="journal article" date="2019" name="Int. J. Syst. Evol. Microbiol.">
        <title>The Global Catalogue of Microorganisms (GCM) 10K type strain sequencing project: providing services to taxonomists for standard genome sequencing and annotation.</title>
        <authorList>
            <consortium name="The Broad Institute Genomics Platform"/>
            <consortium name="The Broad Institute Genome Sequencing Center for Infectious Disease"/>
            <person name="Wu L."/>
            <person name="Ma J."/>
        </authorList>
    </citation>
    <scope>NUCLEOTIDE SEQUENCE [LARGE SCALE GENOMIC DNA]</scope>
    <source>
        <strain evidence="2">CCUG 58938</strain>
    </source>
</reference>
<dbReference type="SUPFAM" id="SSF56784">
    <property type="entry name" value="HAD-like"/>
    <property type="match status" value="1"/>
</dbReference>
<dbReference type="PANTHER" id="PTHR43611">
    <property type="entry name" value="ALPHA-D-GLUCOSE 1-PHOSPHATE PHOSPHATASE"/>
    <property type="match status" value="1"/>
</dbReference>
<dbReference type="InterPro" id="IPR006439">
    <property type="entry name" value="HAD-SF_hydro_IA"/>
</dbReference>
<dbReference type="InterPro" id="IPR036412">
    <property type="entry name" value="HAD-like_sf"/>
</dbReference>
<comment type="caution">
    <text evidence="1">The sequence shown here is derived from an EMBL/GenBank/DDBJ whole genome shotgun (WGS) entry which is preliminary data.</text>
</comment>
<dbReference type="GO" id="GO:0016787">
    <property type="term" value="F:hydrolase activity"/>
    <property type="evidence" value="ECO:0007669"/>
    <property type="project" value="UniProtKB-KW"/>
</dbReference>
<proteinExistence type="predicted"/>
<dbReference type="PRINTS" id="PR00413">
    <property type="entry name" value="HADHALOGNASE"/>
</dbReference>
<dbReference type="SFLD" id="SFLDG01129">
    <property type="entry name" value="C1.5:_HAD__Beta-PGM__Phosphata"/>
    <property type="match status" value="1"/>
</dbReference>
<dbReference type="Pfam" id="PF00702">
    <property type="entry name" value="Hydrolase"/>
    <property type="match status" value="1"/>
</dbReference>
<dbReference type="InterPro" id="IPR023214">
    <property type="entry name" value="HAD_sf"/>
</dbReference>
<keyword evidence="1" id="KW-0378">Hydrolase</keyword>
<protein>
    <submittedName>
        <fullName evidence="1">HAD family hydrolase</fullName>
    </submittedName>
</protein>
<keyword evidence="2" id="KW-1185">Reference proteome</keyword>
<accession>A0ABW3K4K3</accession>